<protein>
    <recommendedName>
        <fullName evidence="2">histidine kinase</fullName>
        <ecNumber evidence="2">2.7.13.3</ecNumber>
    </recommendedName>
</protein>
<dbReference type="InterPro" id="IPR001610">
    <property type="entry name" value="PAC"/>
</dbReference>
<comment type="caution">
    <text evidence="9">The sequence shown here is derived from an EMBL/GenBank/DDBJ whole genome shotgun (WGS) entry which is preliminary data.</text>
</comment>
<evidence type="ECO:0000256" key="2">
    <source>
        <dbReference type="ARBA" id="ARBA00012438"/>
    </source>
</evidence>
<dbReference type="Pfam" id="PF12974">
    <property type="entry name" value="Phosphonate-bd"/>
    <property type="match status" value="1"/>
</dbReference>
<keyword evidence="4" id="KW-0808">Transferase</keyword>
<dbReference type="NCBIfam" id="TIGR00229">
    <property type="entry name" value="sensory_box"/>
    <property type="match status" value="3"/>
</dbReference>
<feature type="domain" description="PAC" evidence="8">
    <location>
        <begin position="583"/>
        <end position="635"/>
    </location>
</feature>
<dbReference type="GO" id="GO:0004673">
    <property type="term" value="F:protein histidine kinase activity"/>
    <property type="evidence" value="ECO:0007669"/>
    <property type="project" value="UniProtKB-EC"/>
</dbReference>
<evidence type="ECO:0000256" key="1">
    <source>
        <dbReference type="ARBA" id="ARBA00000085"/>
    </source>
</evidence>
<comment type="catalytic activity">
    <reaction evidence="1">
        <text>ATP + protein L-histidine = ADP + protein N-phospho-L-histidine.</text>
        <dbReference type="EC" id="2.7.13.3"/>
    </reaction>
</comment>
<dbReference type="SUPFAM" id="SSF53850">
    <property type="entry name" value="Periplasmic binding protein-like II"/>
    <property type="match status" value="1"/>
</dbReference>
<dbReference type="SMART" id="SM00091">
    <property type="entry name" value="PAS"/>
    <property type="match status" value="3"/>
</dbReference>
<evidence type="ECO:0000259" key="8">
    <source>
        <dbReference type="PROSITE" id="PS50113"/>
    </source>
</evidence>
<feature type="non-terminal residue" evidence="9">
    <location>
        <position position="738"/>
    </location>
</feature>
<evidence type="ECO:0000256" key="6">
    <source>
        <dbReference type="SAM" id="Phobius"/>
    </source>
</evidence>
<dbReference type="Gene3D" id="3.40.190.10">
    <property type="entry name" value="Periplasmic binding protein-like II"/>
    <property type="match status" value="2"/>
</dbReference>
<dbReference type="InterPro" id="IPR013655">
    <property type="entry name" value="PAS_fold_3"/>
</dbReference>
<evidence type="ECO:0000256" key="5">
    <source>
        <dbReference type="ARBA" id="ARBA00022777"/>
    </source>
</evidence>
<dbReference type="Pfam" id="PF08447">
    <property type="entry name" value="PAS_3"/>
    <property type="match status" value="1"/>
</dbReference>
<organism evidence="9">
    <name type="scientific">Thiolapillus brandeum</name>
    <dbReference type="NCBI Taxonomy" id="1076588"/>
    <lineage>
        <taxon>Bacteria</taxon>
        <taxon>Pseudomonadati</taxon>
        <taxon>Pseudomonadota</taxon>
        <taxon>Gammaproteobacteria</taxon>
        <taxon>Chromatiales</taxon>
        <taxon>Sedimenticolaceae</taxon>
        <taxon>Thiolapillus</taxon>
    </lineage>
</organism>
<name>A0A831WBB7_9GAMM</name>
<gene>
    <name evidence="9" type="ORF">ENJ12_10970</name>
</gene>
<feature type="domain" description="PAS" evidence="7">
    <location>
        <begin position="632"/>
        <end position="678"/>
    </location>
</feature>
<keyword evidence="5" id="KW-0418">Kinase</keyword>
<dbReference type="InterPro" id="IPR000014">
    <property type="entry name" value="PAS"/>
</dbReference>
<dbReference type="InterPro" id="IPR000700">
    <property type="entry name" value="PAS-assoc_C"/>
</dbReference>
<dbReference type="PROSITE" id="PS50113">
    <property type="entry name" value="PAC"/>
    <property type="match status" value="3"/>
</dbReference>
<keyword evidence="3" id="KW-0597">Phosphoprotein</keyword>
<feature type="domain" description="PAC" evidence="8">
    <location>
        <begin position="705"/>
        <end position="738"/>
    </location>
</feature>
<evidence type="ECO:0000256" key="3">
    <source>
        <dbReference type="ARBA" id="ARBA00022553"/>
    </source>
</evidence>
<dbReference type="PROSITE" id="PS51257">
    <property type="entry name" value="PROKAR_LIPOPROTEIN"/>
    <property type="match status" value="1"/>
</dbReference>
<dbReference type="Gene3D" id="3.30.450.20">
    <property type="entry name" value="PAS domain"/>
    <property type="match status" value="3"/>
</dbReference>
<evidence type="ECO:0000313" key="9">
    <source>
        <dbReference type="EMBL" id="HEC07367.1"/>
    </source>
</evidence>
<dbReference type="EMBL" id="DRLF01000379">
    <property type="protein sequence ID" value="HEC07367.1"/>
    <property type="molecule type" value="Genomic_DNA"/>
</dbReference>
<keyword evidence="6" id="KW-1133">Transmembrane helix</keyword>
<proteinExistence type="predicted"/>
<dbReference type="SUPFAM" id="SSF55785">
    <property type="entry name" value="PYP-like sensor domain (PAS domain)"/>
    <property type="match status" value="3"/>
</dbReference>
<keyword evidence="6" id="KW-0812">Transmembrane</keyword>
<feature type="domain" description="PAC" evidence="8">
    <location>
        <begin position="450"/>
        <end position="503"/>
    </location>
</feature>
<dbReference type="CDD" id="cd00130">
    <property type="entry name" value="PAS"/>
    <property type="match status" value="3"/>
</dbReference>
<feature type="domain" description="PAS" evidence="7">
    <location>
        <begin position="373"/>
        <end position="446"/>
    </location>
</feature>
<evidence type="ECO:0000256" key="4">
    <source>
        <dbReference type="ARBA" id="ARBA00022679"/>
    </source>
</evidence>
<dbReference type="Proteomes" id="UP000886339">
    <property type="component" value="Unassembled WGS sequence"/>
</dbReference>
<dbReference type="AlphaFoldDB" id="A0A831WBB7"/>
<dbReference type="InterPro" id="IPR035965">
    <property type="entry name" value="PAS-like_dom_sf"/>
</dbReference>
<dbReference type="PANTHER" id="PTHR43304:SF1">
    <property type="entry name" value="PAC DOMAIN-CONTAINING PROTEIN"/>
    <property type="match status" value="1"/>
</dbReference>
<dbReference type="EC" id="2.7.13.3" evidence="2"/>
<dbReference type="SMART" id="SM00086">
    <property type="entry name" value="PAC"/>
    <property type="match status" value="3"/>
</dbReference>
<reference evidence="9" key="1">
    <citation type="journal article" date="2020" name="mSystems">
        <title>Genome- and Community-Level Interaction Insights into Carbon Utilization and Element Cycling Functions of Hydrothermarchaeota in Hydrothermal Sediment.</title>
        <authorList>
            <person name="Zhou Z."/>
            <person name="Liu Y."/>
            <person name="Xu W."/>
            <person name="Pan J."/>
            <person name="Luo Z.H."/>
            <person name="Li M."/>
        </authorList>
    </citation>
    <scope>NUCLEOTIDE SEQUENCE [LARGE SCALE GENOMIC DNA]</scope>
    <source>
        <strain evidence="9">HyVt-458</strain>
    </source>
</reference>
<sequence>MRTRPSKQHRLNAGLSARPGSWIMLLAACFLLTGCLQAAPLEDAQRKPQLILGLFTYFSPDEMRACCQPLVDYLNANIPDYSIRLKPINLHDVEDALASNELDFIITNPGHYILLRERYNIQEPVATIVRQTEDSQTIHRSGGVIFTLGQRDDINQLEDVRGKWIAVAGTKHLSGYEAQAYELLQAGVLLPRDAHLVETGSYQDVIDAVRSGNVDIGFLPARVFHDFVSSAGKAGNGLRVIGQKDHPGFPYAVSTRLYPQWPVVALPHVSQEQTNALTKHLFTLSSDHPVAITAAIAGFSPPADYRSVEQIIRALELPPYDLAPTITLKDVWEQHEIAGMISLLAIIIILVLLQLLVTRNRQLHSQRLLAEDSASHFEQIIEATRAGTWKWNIRTGYVIFNERWAEIVGYRLAELSPISIETWTGLTHPEDLKKAQQLLQQHFSGKSETFEADYRMRHKDGHWVWVHSRGKVTHWEDDGSPMWMFGTHMDVTERVEASRKLQASQAKYQRLVDNVGEKFIIYSHRGMDGEVTFVSDGVSNVFGLRREDVIGKRWMDLANWLPQDLKKAKDYITLRMKGKADFLQFEMRFIHSSGAERTLRVSSHPVRDAQGKLISIDGIAEDITEQKRSQERANLAATVFAHSQESIIVTDVNANIVDCNPATGKLTGYSREELIGRNPSIFASGAHSARFFKHLWQTLTSGQVWQGTFQNLHKNGTPYWIETSISPIKDQEGNIVRY</sequence>
<feature type="transmembrane region" description="Helical" evidence="6">
    <location>
        <begin position="337"/>
        <end position="357"/>
    </location>
</feature>
<dbReference type="InterPro" id="IPR052162">
    <property type="entry name" value="Sensor_kinase/Photoreceptor"/>
</dbReference>
<keyword evidence="6" id="KW-0472">Membrane</keyword>
<dbReference type="PANTHER" id="PTHR43304">
    <property type="entry name" value="PHYTOCHROME-LIKE PROTEIN CPH1"/>
    <property type="match status" value="1"/>
</dbReference>
<dbReference type="Pfam" id="PF13426">
    <property type="entry name" value="PAS_9"/>
    <property type="match status" value="2"/>
</dbReference>
<accession>A0A831WBB7</accession>
<feature type="domain" description="PAS" evidence="7">
    <location>
        <begin position="504"/>
        <end position="579"/>
    </location>
</feature>
<dbReference type="PROSITE" id="PS50112">
    <property type="entry name" value="PAS"/>
    <property type="match status" value="3"/>
</dbReference>
<evidence type="ECO:0000259" key="7">
    <source>
        <dbReference type="PROSITE" id="PS50112"/>
    </source>
</evidence>